<keyword evidence="3" id="KW-1185">Reference proteome</keyword>
<proteinExistence type="predicted"/>
<dbReference type="Proteomes" id="UP000017559">
    <property type="component" value="Unassembled WGS sequence"/>
</dbReference>
<evidence type="ECO:0000256" key="1">
    <source>
        <dbReference type="SAM" id="MobiDB-lite"/>
    </source>
</evidence>
<reference evidence="2 3" key="1">
    <citation type="journal article" date="2014" name="BMC Genomics">
        <title>Genome and secretome analysis of the hemibiotrophic fungal pathogen, Moniliophthora roreri, which causes frosty pod rot disease of cacao: mechanisms of the biotrophic and necrotrophic phases.</title>
        <authorList>
            <person name="Meinhardt L.W."/>
            <person name="Costa G.G.L."/>
            <person name="Thomazella D.P.T."/>
            <person name="Teixeira P.J.P.L."/>
            <person name="Carazzolle M.F."/>
            <person name="Schuster S.C."/>
            <person name="Carlson J.E."/>
            <person name="Guiltinan M.J."/>
            <person name="Mieczkowski P."/>
            <person name="Farmer A."/>
            <person name="Ramaraj T."/>
            <person name="Crozier J."/>
            <person name="Davis R.E."/>
            <person name="Shao J."/>
            <person name="Melnick R.L."/>
            <person name="Pereira G.A.G."/>
            <person name="Bailey B.A."/>
        </authorList>
    </citation>
    <scope>NUCLEOTIDE SEQUENCE [LARGE SCALE GENOMIC DNA]</scope>
    <source>
        <strain evidence="2 3">MCA 2997</strain>
    </source>
</reference>
<sequence length="365" mass="39622">MEVSPVTYAILKVLYPTGTKILASFQQFQKSLSVLGNSTSIVLGVQLREELIDSLGENWSAFCQHLKDYWCPLLYTELFLTVASVFDTFKEQFLTIVWPSHITDHLPDVEQRKAWKEEQGLEAFPKLKFPRSLEEVLSEYSIVVTLFKSVPLQNPCKRRVSSPGKNAETVATAPKKAKHSGSTKPKPAPTDPQPKASWATSSKTSPDETIVIKVEKGATPSSSKVAASCIIVSPPVLDKKDPPVASTSSKGKSKATPPATDEEDELDASNGSEDVYDSIKIPALGVQGRKLTEKTDFADHILKYFGSAQALLNALNSVAQVADGSGSLSPLSIFSLFNNCVASPSQQDPYSSLHSVQRIGSLLPI</sequence>
<dbReference type="AlphaFoldDB" id="V2WKF4"/>
<feature type="compositionally biased region" description="Low complexity" evidence="1">
    <location>
        <begin position="245"/>
        <end position="259"/>
    </location>
</feature>
<feature type="region of interest" description="Disordered" evidence="1">
    <location>
        <begin position="239"/>
        <end position="272"/>
    </location>
</feature>
<comment type="caution">
    <text evidence="2">The sequence shown here is derived from an EMBL/GenBank/DDBJ whole genome shotgun (WGS) entry which is preliminary data.</text>
</comment>
<feature type="region of interest" description="Disordered" evidence="1">
    <location>
        <begin position="157"/>
        <end position="206"/>
    </location>
</feature>
<dbReference type="EMBL" id="AWSO01002081">
    <property type="protein sequence ID" value="ESK82077.1"/>
    <property type="molecule type" value="Genomic_DNA"/>
</dbReference>
<dbReference type="HOGENOM" id="CLU_874613_0_0_1"/>
<protein>
    <submittedName>
        <fullName evidence="2">Uncharacterized protein</fullName>
    </submittedName>
</protein>
<organism evidence="2 3">
    <name type="scientific">Moniliophthora roreri (strain MCA 2997)</name>
    <name type="common">Cocoa frosty pod rot fungus</name>
    <name type="synonym">Crinipellis roreri</name>
    <dbReference type="NCBI Taxonomy" id="1381753"/>
    <lineage>
        <taxon>Eukaryota</taxon>
        <taxon>Fungi</taxon>
        <taxon>Dikarya</taxon>
        <taxon>Basidiomycota</taxon>
        <taxon>Agaricomycotina</taxon>
        <taxon>Agaricomycetes</taxon>
        <taxon>Agaricomycetidae</taxon>
        <taxon>Agaricales</taxon>
        <taxon>Marasmiineae</taxon>
        <taxon>Marasmiaceae</taxon>
        <taxon>Moniliophthora</taxon>
    </lineage>
</organism>
<accession>V2WKF4</accession>
<dbReference type="OrthoDB" id="3109075at2759"/>
<evidence type="ECO:0000313" key="2">
    <source>
        <dbReference type="EMBL" id="ESK82077.1"/>
    </source>
</evidence>
<gene>
    <name evidence="2" type="ORF">Moror_13395</name>
</gene>
<evidence type="ECO:0000313" key="3">
    <source>
        <dbReference type="Proteomes" id="UP000017559"/>
    </source>
</evidence>
<dbReference type="KEGG" id="mrr:Moror_13395"/>
<name>V2WKF4_MONRO</name>